<keyword evidence="12" id="KW-0694">RNA-binding</keyword>
<keyword evidence="5" id="KW-0820">tRNA-binding</keyword>
<name>A0A1G4MFQ8_LACFM</name>
<dbReference type="SMART" id="SM00591">
    <property type="entry name" value="RWD"/>
    <property type="match status" value="1"/>
</dbReference>
<keyword evidence="26" id="KW-1185">Reference proteome</keyword>
<feature type="domain" description="RWD" evidence="24">
    <location>
        <begin position="17"/>
        <end position="128"/>
    </location>
</feature>
<dbReference type="FunFam" id="3.10.110.10:FF:000050">
    <property type="entry name" value="eIF-2-alpha kinase GCN2"/>
    <property type="match status" value="1"/>
</dbReference>
<dbReference type="SUPFAM" id="SSF56112">
    <property type="entry name" value="Protein kinase-like (PK-like)"/>
    <property type="match status" value="2"/>
</dbReference>
<keyword evidence="8 20" id="KW-0547">Nucleotide-binding</keyword>
<evidence type="ECO:0000256" key="13">
    <source>
        <dbReference type="ARBA" id="ARBA00023016"/>
    </source>
</evidence>
<dbReference type="PIRSF" id="PIRSF000660">
    <property type="entry name" value="Ser/Thr_PK_GCN2"/>
    <property type="match status" value="1"/>
</dbReference>
<evidence type="ECO:0000259" key="23">
    <source>
        <dbReference type="PROSITE" id="PS50011"/>
    </source>
</evidence>
<dbReference type="PROSITE" id="PS00107">
    <property type="entry name" value="PROTEIN_KINASE_ATP"/>
    <property type="match status" value="1"/>
</dbReference>
<dbReference type="CDD" id="cd23823">
    <property type="entry name" value="RWD_GCN2"/>
    <property type="match status" value="1"/>
</dbReference>
<evidence type="ECO:0000256" key="18">
    <source>
        <dbReference type="ARBA" id="ARBA00073598"/>
    </source>
</evidence>
<dbReference type="GO" id="GO:0005524">
    <property type="term" value="F:ATP binding"/>
    <property type="evidence" value="ECO:0007669"/>
    <property type="project" value="UniProtKB-UniRule"/>
</dbReference>
<dbReference type="OrthoDB" id="341578at2759"/>
<feature type="region of interest" description="Disordered" evidence="22">
    <location>
        <begin position="672"/>
        <end position="695"/>
    </location>
</feature>
<keyword evidence="10 20" id="KW-0067">ATP-binding</keyword>
<dbReference type="STRING" id="4955.A0A1G4MFQ8"/>
<dbReference type="CDD" id="cd14012">
    <property type="entry name" value="PK_eIF2AK_GCN2_rpt1"/>
    <property type="match status" value="1"/>
</dbReference>
<keyword evidence="11" id="KW-0810">Translation regulation</keyword>
<dbReference type="GO" id="GO:0140469">
    <property type="term" value="P:GCN2-mediated signaling"/>
    <property type="evidence" value="ECO:0007669"/>
    <property type="project" value="UniProtKB-ARBA"/>
</dbReference>
<dbReference type="PANTHER" id="PTHR11042">
    <property type="entry name" value="EUKARYOTIC TRANSLATION INITIATION FACTOR 2-ALPHA KINASE EIF2-ALPHA KINASE -RELATED"/>
    <property type="match status" value="1"/>
</dbReference>
<protein>
    <recommendedName>
        <fullName evidence="18">eIF-2-alpha kinase GCN2</fullName>
        <ecNumber evidence="2">2.7.11.1</ecNumber>
    </recommendedName>
</protein>
<reference evidence="26" key="1">
    <citation type="submission" date="2016-03" db="EMBL/GenBank/DDBJ databases">
        <authorList>
            <person name="Devillers H."/>
        </authorList>
    </citation>
    <scope>NUCLEOTIDE SEQUENCE [LARGE SCALE GENOMIC DNA]</scope>
</reference>
<dbReference type="FunFam" id="3.30.200.20:FF:000379">
    <property type="entry name" value="eIF-2-alpha kinase GCN2"/>
    <property type="match status" value="1"/>
</dbReference>
<dbReference type="Gene3D" id="1.10.510.10">
    <property type="entry name" value="Transferase(Phosphotransferase) domain 1"/>
    <property type="match status" value="2"/>
</dbReference>
<evidence type="ECO:0000256" key="1">
    <source>
        <dbReference type="ARBA" id="ARBA00004496"/>
    </source>
</evidence>
<evidence type="ECO:0000259" key="24">
    <source>
        <dbReference type="PROSITE" id="PS50908"/>
    </source>
</evidence>
<keyword evidence="4" id="KW-0723">Serine/threonine-protein kinase</keyword>
<dbReference type="FunFam" id="1.10.510.10:FF:000856">
    <property type="entry name" value="eIF-2-alpha kinase GCN2"/>
    <property type="match status" value="1"/>
</dbReference>
<evidence type="ECO:0000256" key="3">
    <source>
        <dbReference type="ARBA" id="ARBA00022490"/>
    </source>
</evidence>
<dbReference type="CDD" id="cd14046">
    <property type="entry name" value="STKc_EIF2AK4_GCN2_rpt2"/>
    <property type="match status" value="1"/>
</dbReference>
<dbReference type="InterPro" id="IPR016255">
    <property type="entry name" value="Gcn2"/>
</dbReference>
<dbReference type="InterPro" id="IPR016135">
    <property type="entry name" value="UBQ-conjugating_enzyme/RWD"/>
</dbReference>
<dbReference type="InterPro" id="IPR041715">
    <property type="entry name" value="HisRS-like_core"/>
</dbReference>
<evidence type="ECO:0000256" key="7">
    <source>
        <dbReference type="ARBA" id="ARBA00022737"/>
    </source>
</evidence>
<evidence type="ECO:0000256" key="22">
    <source>
        <dbReference type="SAM" id="MobiDB-lite"/>
    </source>
</evidence>
<evidence type="ECO:0000256" key="19">
    <source>
        <dbReference type="PIRSR" id="PIRSR000660-1"/>
    </source>
</evidence>
<evidence type="ECO:0000256" key="14">
    <source>
        <dbReference type="ARBA" id="ARBA00023159"/>
    </source>
</evidence>
<dbReference type="SUPFAM" id="SSF55681">
    <property type="entry name" value="Class II aaRS and biotin synthetases"/>
    <property type="match status" value="1"/>
</dbReference>
<dbReference type="InterPro" id="IPR036621">
    <property type="entry name" value="Anticodon-bd_dom_sf"/>
</dbReference>
<dbReference type="GO" id="GO:0005634">
    <property type="term" value="C:nucleus"/>
    <property type="evidence" value="ECO:0007669"/>
    <property type="project" value="TreeGrafter"/>
</dbReference>
<dbReference type="PROSITE" id="PS00108">
    <property type="entry name" value="PROTEIN_KINASE_ST"/>
    <property type="match status" value="1"/>
</dbReference>
<sequence>MSLSNLTLDQYYEIQKNELEALRSIYMDDFADKTVQKSAWDKHPLLEFEISLRSADKEPAESSVTIHFILTPTYPHSKPQVIFKNVCNVLESQLVSLQAHFQEIYERSKGQEIIYEMTSLVQEKLDEVQTLASTQSLEDQRLQRIKEEKQKLELEEIERTKSIEAERLKEQKLIDEIVKKEIEKRQEDDDFTFKHENIIDLMPPSDWVASGEAFVFPRTIRAKLPNNSFYKFRAVVNPKSIKLDNDILNFSSQKLVKPYIPPDSPLANTLTSSDMLDNFYYLLTEVLLDNAYFNTSNGKRDISNLEKELETMLKVNQNNVSKLYAYTVERTGKSSSTFVWKIRLLTEYSPPYFIGEVIESVGFVNLATARGWVLRLLEGLESLHKHGVVHKNISLQTVNLAKDADFGTIIPKLLHPSYGFTILTLLSRHPNKSGLKVDVNRSTWIAPELVKFNNSKPQRKTDIWQLGVLFVQIINGVDTVLNFPSPQDFLDSVSMNDSLFDFLEKMLDPEPKKRFGPLELLPMKFLRTNIDPSINKLQILQDSVPNSTNNSTLHMSASQLQRSHRSSRTSQGGGRRSFNVGSRFSSVNSGSRSRYATDFEEIAILGKGAFGQVVKARNALDSRYYAIKKIRHTEEKLSTILSEVMLLASLNHQYVVRYYAAWLEEDTLDDNAVTSTDEESETSDDEATKSLTGSSIINSRTAQSLNNNNWDFISNSFQESGYPDIVFANSSDEIVDENVSSSDEESLGTNIESNTKKTTLETSEEEESSYGFSNYDSLGAKTMGRHQKNGINEGKHRRFIEAGKSLTVSNTKTKSTLFIQMEYCENRTLYDLIHTENLSSQKDEYWRLFREILEALSYIHSQGIIHRDLKPMNIFIDESRNIKIGDFGLAKNVHRPVDILRMDSYMNAGSTDDLTSAIGTALYVATEVLTGNGNYNEKIDMYSLGIIFFEMIYPFSTGMERVNVIKKLRAPDVEFPSDFDNSRLKTERKIVRLLLDHDPNKRPGASMLLKSGWLPVKHQDEVTKEALKNLADPSSPWQQQVRESLFTQPYSVTADILFDNSKTFSSAFNQLLRSQMMEEVVKIFRTHGGIENNEPSIIFPKAPIYSTQSVYEVLDKGGSVLQLQYDLTYPMARYISRNSSCVSKQYRMQYVYRPPEQSQSSMEPRKFIEIDFDIITTSSSDMAFYDAESMKVIDEIITQFPVFEKTNTLFVINHADILDSVFNFCSIDKAQRSFVSHVLSQVGFKKSLKDVKSELKSLLNISSTSLNDLELFDFKLDFDTAKKRLQKIMVDSPYLSKVEESLMYISKVLNYFKPFGVTRNVVISPLSNYNWGFYKGNIMFQAVYDDERTRNLIAAGGRYDSLISYIAKPPGHRNNHSQKAVGFNLAWETIMIVAQNYFKLAAGRNIKKRSKFLKEGTIDWKPKRCDVLVSSFSNSILNSYGVEILSRLWKAGISADFVRNCFTVDDVVSAAQVDGVDWIILIKQQTYSVPSHKRKYKPLKVKKIGSEMDVDLDIDEFLTLYQQESAPGLSSNELLAINDMSAANDDKRWEDVVSTDGSQEGGSDVSFTGGHHQKVVYIPNMATRAKKSNKKEKWIYEDSARIASKSIINSLSSAPIFAVDAIRDETLEIISITSLAQKDEWLRKVFGSGNNSAPRSFATSIYNNLSKEASKGNKWAIIHCNKTGKSCVVDLQR</sequence>
<dbReference type="Pfam" id="PF12745">
    <property type="entry name" value="HGTP_anticodon2"/>
    <property type="match status" value="1"/>
</dbReference>
<comment type="catalytic activity">
    <reaction evidence="16">
        <text>L-threonyl-[protein] + ATP = O-phospho-L-threonyl-[protein] + ADP + H(+)</text>
        <dbReference type="Rhea" id="RHEA:46608"/>
        <dbReference type="Rhea" id="RHEA-COMP:11060"/>
        <dbReference type="Rhea" id="RHEA-COMP:11605"/>
        <dbReference type="ChEBI" id="CHEBI:15378"/>
        <dbReference type="ChEBI" id="CHEBI:30013"/>
        <dbReference type="ChEBI" id="CHEBI:30616"/>
        <dbReference type="ChEBI" id="CHEBI:61977"/>
        <dbReference type="ChEBI" id="CHEBI:456216"/>
        <dbReference type="EC" id="2.7.11.1"/>
    </reaction>
</comment>
<feature type="binding site" evidence="20">
    <location>
        <position position="628"/>
    </location>
    <ligand>
        <name>ATP</name>
        <dbReference type="ChEBI" id="CHEBI:30616"/>
    </ligand>
</feature>
<keyword evidence="13" id="KW-0346">Stress response</keyword>
<comment type="similarity">
    <text evidence="15">Belongs to the protein kinase superfamily. Ser/Thr protein kinase family. GCN2 subfamily.</text>
</comment>
<dbReference type="EMBL" id="LT598490">
    <property type="protein sequence ID" value="SCW02695.1"/>
    <property type="molecule type" value="Genomic_DNA"/>
</dbReference>
<feature type="binding site" evidence="21">
    <location>
        <position position="629"/>
    </location>
    <ligand>
        <name>ATP</name>
        <dbReference type="ChEBI" id="CHEBI:30616"/>
    </ligand>
</feature>
<gene>
    <name evidence="25" type="ORF">LAFE_0F12244G</name>
</gene>
<evidence type="ECO:0000256" key="4">
    <source>
        <dbReference type="ARBA" id="ARBA00022527"/>
    </source>
</evidence>
<evidence type="ECO:0000313" key="26">
    <source>
        <dbReference type="Proteomes" id="UP000190831"/>
    </source>
</evidence>
<keyword evidence="7" id="KW-0677">Repeat</keyword>
<evidence type="ECO:0000256" key="2">
    <source>
        <dbReference type="ARBA" id="ARBA00012513"/>
    </source>
</evidence>
<keyword evidence="6" id="KW-0808">Transferase</keyword>
<evidence type="ECO:0000256" key="16">
    <source>
        <dbReference type="ARBA" id="ARBA00047899"/>
    </source>
</evidence>
<evidence type="ECO:0000256" key="21">
    <source>
        <dbReference type="PROSITE-ProRule" id="PRU10141"/>
    </source>
</evidence>
<evidence type="ECO:0000256" key="10">
    <source>
        <dbReference type="ARBA" id="ARBA00022840"/>
    </source>
</evidence>
<proteinExistence type="inferred from homology"/>
<dbReference type="GO" id="GO:1990611">
    <property type="term" value="P:regulation of cytoplasmic translational initiation in response to stress"/>
    <property type="evidence" value="ECO:0007669"/>
    <property type="project" value="UniProtKB-ARBA"/>
</dbReference>
<dbReference type="InterPro" id="IPR008271">
    <property type="entry name" value="Ser/Thr_kinase_AS"/>
</dbReference>
<dbReference type="SUPFAM" id="SSF54495">
    <property type="entry name" value="UBC-like"/>
    <property type="match status" value="1"/>
</dbReference>
<dbReference type="Pfam" id="PF05773">
    <property type="entry name" value="RWD"/>
    <property type="match status" value="1"/>
</dbReference>
<dbReference type="PROSITE" id="PS50908">
    <property type="entry name" value="RWD"/>
    <property type="match status" value="1"/>
</dbReference>
<dbReference type="GO" id="GO:0005737">
    <property type="term" value="C:cytoplasm"/>
    <property type="evidence" value="ECO:0007669"/>
    <property type="project" value="UniProtKB-SubCell"/>
</dbReference>
<evidence type="ECO:0000256" key="15">
    <source>
        <dbReference type="ARBA" id="ARBA00037982"/>
    </source>
</evidence>
<feature type="domain" description="Protein kinase" evidence="23">
    <location>
        <begin position="599"/>
        <end position="1014"/>
    </location>
</feature>
<dbReference type="InterPro" id="IPR024435">
    <property type="entry name" value="HisRS-related_dom"/>
</dbReference>
<evidence type="ECO:0000256" key="6">
    <source>
        <dbReference type="ARBA" id="ARBA00022679"/>
    </source>
</evidence>
<dbReference type="InterPro" id="IPR011009">
    <property type="entry name" value="Kinase-like_dom_sf"/>
</dbReference>
<keyword evidence="14" id="KW-0010">Activator</keyword>
<dbReference type="GO" id="GO:0004694">
    <property type="term" value="F:eukaryotic translation initiation factor 2alpha kinase activity"/>
    <property type="evidence" value="ECO:0007669"/>
    <property type="project" value="InterPro"/>
</dbReference>
<dbReference type="Proteomes" id="UP000190831">
    <property type="component" value="Chromosome F"/>
</dbReference>
<feature type="binding site" evidence="20">
    <location>
        <begin position="605"/>
        <end position="613"/>
    </location>
    <ligand>
        <name>ATP</name>
        <dbReference type="ChEBI" id="CHEBI:30616"/>
    </ligand>
</feature>
<dbReference type="SMART" id="SM00220">
    <property type="entry name" value="S_TKc"/>
    <property type="match status" value="1"/>
</dbReference>
<dbReference type="InterPro" id="IPR006575">
    <property type="entry name" value="RWD_dom"/>
</dbReference>
<evidence type="ECO:0000256" key="8">
    <source>
        <dbReference type="ARBA" id="ARBA00022741"/>
    </source>
</evidence>
<dbReference type="Gene3D" id="3.30.930.10">
    <property type="entry name" value="Bira Bifunctional Protein, Domain 2"/>
    <property type="match status" value="1"/>
</dbReference>
<feature type="region of interest" description="Disordered" evidence="22">
    <location>
        <begin position="548"/>
        <end position="583"/>
    </location>
</feature>
<comment type="subcellular location">
    <subcellularLocation>
        <location evidence="1">Cytoplasm</location>
    </subcellularLocation>
</comment>
<evidence type="ECO:0000256" key="5">
    <source>
        <dbReference type="ARBA" id="ARBA00022555"/>
    </source>
</evidence>
<dbReference type="EC" id="2.7.11.1" evidence="2"/>
<keyword evidence="9" id="KW-0418">Kinase</keyword>
<evidence type="ECO:0000256" key="11">
    <source>
        <dbReference type="ARBA" id="ARBA00022845"/>
    </source>
</evidence>
<feature type="compositionally biased region" description="Acidic residues" evidence="22">
    <location>
        <begin position="676"/>
        <end position="685"/>
    </location>
</feature>
<feature type="domain" description="Protein kinase" evidence="23">
    <location>
        <begin position="218"/>
        <end position="526"/>
    </location>
</feature>
<dbReference type="Gene3D" id="3.10.110.10">
    <property type="entry name" value="Ubiquitin Conjugating Enzyme"/>
    <property type="match status" value="1"/>
</dbReference>
<dbReference type="GO" id="GO:0009893">
    <property type="term" value="P:positive regulation of metabolic process"/>
    <property type="evidence" value="ECO:0007669"/>
    <property type="project" value="UniProtKB-ARBA"/>
</dbReference>
<feature type="region of interest" description="Disordered" evidence="22">
    <location>
        <begin position="736"/>
        <end position="772"/>
    </location>
</feature>
<dbReference type="FunFam" id="1.10.510.10:FF:001061">
    <property type="entry name" value="eIF-2-alpha kinase GCN2"/>
    <property type="match status" value="1"/>
</dbReference>
<feature type="active site" description="Proton acceptor" evidence="19">
    <location>
        <position position="868"/>
    </location>
</feature>
<dbReference type="OMA" id="FEDIAWD"/>
<dbReference type="InterPro" id="IPR017441">
    <property type="entry name" value="Protein_kinase_ATP_BS"/>
</dbReference>
<dbReference type="GO" id="GO:0000077">
    <property type="term" value="P:DNA damage checkpoint signaling"/>
    <property type="evidence" value="ECO:0007669"/>
    <property type="project" value="InterPro"/>
</dbReference>
<dbReference type="InterPro" id="IPR050339">
    <property type="entry name" value="CC_SR_Kinase"/>
</dbReference>
<keyword evidence="3" id="KW-0963">Cytoplasm</keyword>
<dbReference type="PANTHER" id="PTHR11042:SF136">
    <property type="entry name" value="EIF-2-ALPHA KINASE GCN2"/>
    <property type="match status" value="1"/>
</dbReference>
<dbReference type="Pfam" id="PF13393">
    <property type="entry name" value="tRNA-synt_His"/>
    <property type="match status" value="1"/>
</dbReference>
<dbReference type="Gene3D" id="3.30.200.20">
    <property type="entry name" value="Phosphorylase Kinase, domain 1"/>
    <property type="match status" value="1"/>
</dbReference>
<dbReference type="GO" id="GO:0000049">
    <property type="term" value="F:tRNA binding"/>
    <property type="evidence" value="ECO:0007669"/>
    <property type="project" value="UniProtKB-KW"/>
</dbReference>
<evidence type="ECO:0000256" key="20">
    <source>
        <dbReference type="PIRSR" id="PIRSR000660-2"/>
    </source>
</evidence>
<dbReference type="Pfam" id="PF00069">
    <property type="entry name" value="Pkinase"/>
    <property type="match status" value="3"/>
</dbReference>
<dbReference type="PROSITE" id="PS50011">
    <property type="entry name" value="PROTEIN_KINASE_DOM"/>
    <property type="match status" value="2"/>
</dbReference>
<dbReference type="Gene3D" id="3.40.50.800">
    <property type="entry name" value="Anticodon-binding domain"/>
    <property type="match status" value="1"/>
</dbReference>
<organism evidence="25 26">
    <name type="scientific">Lachancea fermentati</name>
    <name type="common">Zygosaccharomyces fermentati</name>
    <dbReference type="NCBI Taxonomy" id="4955"/>
    <lineage>
        <taxon>Eukaryota</taxon>
        <taxon>Fungi</taxon>
        <taxon>Dikarya</taxon>
        <taxon>Ascomycota</taxon>
        <taxon>Saccharomycotina</taxon>
        <taxon>Saccharomycetes</taxon>
        <taxon>Saccharomycetales</taxon>
        <taxon>Saccharomycetaceae</taxon>
        <taxon>Lachancea</taxon>
    </lineage>
</organism>
<comment type="catalytic activity">
    <reaction evidence="17">
        <text>L-seryl-[protein] + ATP = O-phospho-L-seryl-[protein] + ADP + H(+)</text>
        <dbReference type="Rhea" id="RHEA:17989"/>
        <dbReference type="Rhea" id="RHEA-COMP:9863"/>
        <dbReference type="Rhea" id="RHEA-COMP:11604"/>
        <dbReference type="ChEBI" id="CHEBI:15378"/>
        <dbReference type="ChEBI" id="CHEBI:29999"/>
        <dbReference type="ChEBI" id="CHEBI:30616"/>
        <dbReference type="ChEBI" id="CHEBI:83421"/>
        <dbReference type="ChEBI" id="CHEBI:456216"/>
        <dbReference type="EC" id="2.7.11.1"/>
    </reaction>
</comment>
<evidence type="ECO:0000313" key="25">
    <source>
        <dbReference type="EMBL" id="SCW02695.1"/>
    </source>
</evidence>
<evidence type="ECO:0000256" key="12">
    <source>
        <dbReference type="ARBA" id="ARBA00022884"/>
    </source>
</evidence>
<dbReference type="InterPro" id="IPR045864">
    <property type="entry name" value="aa-tRNA-synth_II/BPL/LPL"/>
</dbReference>
<accession>A0A1G4MFQ8</accession>
<evidence type="ECO:0000256" key="17">
    <source>
        <dbReference type="ARBA" id="ARBA00048679"/>
    </source>
</evidence>
<dbReference type="InterPro" id="IPR000719">
    <property type="entry name" value="Prot_kinase_dom"/>
</dbReference>
<evidence type="ECO:0000256" key="9">
    <source>
        <dbReference type="ARBA" id="ARBA00022777"/>
    </source>
</evidence>